<proteinExistence type="predicted"/>
<reference evidence="1 2" key="1">
    <citation type="journal article" date="2013" name="PLoS Genet.">
        <title>The genome and development-dependent transcriptomes of Pyronema confluens: a window into fungal evolution.</title>
        <authorList>
            <person name="Traeger S."/>
            <person name="Altegoer F."/>
            <person name="Freitag M."/>
            <person name="Gabaldon T."/>
            <person name="Kempken F."/>
            <person name="Kumar A."/>
            <person name="Marcet-Houben M."/>
            <person name="Poggeler S."/>
            <person name="Stajich J.E."/>
            <person name="Nowrousian M."/>
        </authorList>
    </citation>
    <scope>NUCLEOTIDE SEQUENCE [LARGE SCALE GENOMIC DNA]</scope>
    <source>
        <strain evidence="2">CBS 100304</strain>
        <tissue evidence="1">Vegetative mycelium</tissue>
    </source>
</reference>
<gene>
    <name evidence="1" type="ORF">PCON_09373</name>
</gene>
<sequence length="60" mass="6611">MTFLVLTSVGCSTARIRNILRCLLSPPADLRQEIRARQPPEAQFGELLRPGIFETTPGGD</sequence>
<evidence type="ECO:0000313" key="2">
    <source>
        <dbReference type="Proteomes" id="UP000018144"/>
    </source>
</evidence>
<organism evidence="1 2">
    <name type="scientific">Pyronema omphalodes (strain CBS 100304)</name>
    <name type="common">Pyronema confluens</name>
    <dbReference type="NCBI Taxonomy" id="1076935"/>
    <lineage>
        <taxon>Eukaryota</taxon>
        <taxon>Fungi</taxon>
        <taxon>Dikarya</taxon>
        <taxon>Ascomycota</taxon>
        <taxon>Pezizomycotina</taxon>
        <taxon>Pezizomycetes</taxon>
        <taxon>Pezizales</taxon>
        <taxon>Pyronemataceae</taxon>
        <taxon>Pyronema</taxon>
    </lineage>
</organism>
<dbReference type="AlphaFoldDB" id="U4L342"/>
<dbReference type="EMBL" id="HF935496">
    <property type="protein sequence ID" value="CCX09780.1"/>
    <property type="molecule type" value="Genomic_DNA"/>
</dbReference>
<name>U4L342_PYROM</name>
<keyword evidence="2" id="KW-1185">Reference proteome</keyword>
<accession>U4L342</accession>
<evidence type="ECO:0000313" key="1">
    <source>
        <dbReference type="EMBL" id="CCX09780.1"/>
    </source>
</evidence>
<dbReference type="Proteomes" id="UP000018144">
    <property type="component" value="Unassembled WGS sequence"/>
</dbReference>
<protein>
    <submittedName>
        <fullName evidence="1">Uncharacterized protein</fullName>
    </submittedName>
</protein>